<accession>A0A382IUC6</accession>
<dbReference type="AlphaFoldDB" id="A0A382IUC6"/>
<name>A0A382IUC6_9ZZZZ</name>
<evidence type="ECO:0000313" key="2">
    <source>
        <dbReference type="EMBL" id="SVC02231.1"/>
    </source>
</evidence>
<keyword evidence="1" id="KW-0472">Membrane</keyword>
<dbReference type="EMBL" id="UINC01069107">
    <property type="protein sequence ID" value="SVC02231.1"/>
    <property type="molecule type" value="Genomic_DNA"/>
</dbReference>
<feature type="non-terminal residue" evidence="2">
    <location>
        <position position="1"/>
    </location>
</feature>
<keyword evidence="1" id="KW-1133">Transmembrane helix</keyword>
<protein>
    <submittedName>
        <fullName evidence="2">Uncharacterized protein</fullName>
    </submittedName>
</protein>
<gene>
    <name evidence="2" type="ORF">METZ01_LOCUS255085</name>
</gene>
<sequence>GIAMAARIPMMAITISNSMSVKPDVLLYVGYLSITILFYLWIL</sequence>
<proteinExistence type="predicted"/>
<feature type="transmembrane region" description="Helical" evidence="1">
    <location>
        <begin position="25"/>
        <end position="42"/>
    </location>
</feature>
<organism evidence="2">
    <name type="scientific">marine metagenome</name>
    <dbReference type="NCBI Taxonomy" id="408172"/>
    <lineage>
        <taxon>unclassified sequences</taxon>
        <taxon>metagenomes</taxon>
        <taxon>ecological metagenomes</taxon>
    </lineage>
</organism>
<reference evidence="2" key="1">
    <citation type="submission" date="2018-05" db="EMBL/GenBank/DDBJ databases">
        <authorList>
            <person name="Lanie J.A."/>
            <person name="Ng W.-L."/>
            <person name="Kazmierczak K.M."/>
            <person name="Andrzejewski T.M."/>
            <person name="Davidsen T.M."/>
            <person name="Wayne K.J."/>
            <person name="Tettelin H."/>
            <person name="Glass J.I."/>
            <person name="Rusch D."/>
            <person name="Podicherti R."/>
            <person name="Tsui H.-C.T."/>
            <person name="Winkler M.E."/>
        </authorList>
    </citation>
    <scope>NUCLEOTIDE SEQUENCE</scope>
</reference>
<keyword evidence="1" id="KW-0812">Transmembrane</keyword>
<evidence type="ECO:0000256" key="1">
    <source>
        <dbReference type="SAM" id="Phobius"/>
    </source>
</evidence>